<dbReference type="EMBL" id="JBHSLU010000007">
    <property type="protein sequence ID" value="MFC5504249.1"/>
    <property type="molecule type" value="Genomic_DNA"/>
</dbReference>
<feature type="domain" description="PAC" evidence="17">
    <location>
        <begin position="87"/>
        <end position="139"/>
    </location>
</feature>
<keyword evidence="10" id="KW-0677">Repeat</keyword>
<keyword evidence="14" id="KW-0157">Chromophore</keyword>
<dbReference type="RefSeq" id="WP_067254477.1">
    <property type="nucleotide sequence ID" value="NZ_JBHSLU010000007.1"/>
</dbReference>
<organism evidence="18 19">
    <name type="scientific">Bosea massiliensis</name>
    <dbReference type="NCBI Taxonomy" id="151419"/>
    <lineage>
        <taxon>Bacteria</taxon>
        <taxon>Pseudomonadati</taxon>
        <taxon>Pseudomonadota</taxon>
        <taxon>Alphaproteobacteria</taxon>
        <taxon>Hyphomicrobiales</taxon>
        <taxon>Boseaceae</taxon>
        <taxon>Bosea</taxon>
    </lineage>
</organism>
<evidence type="ECO:0000256" key="7">
    <source>
        <dbReference type="ARBA" id="ARBA00022630"/>
    </source>
</evidence>
<dbReference type="SMART" id="SM00911">
    <property type="entry name" value="HWE_HK"/>
    <property type="match status" value="1"/>
</dbReference>
<evidence type="ECO:0000256" key="13">
    <source>
        <dbReference type="ARBA" id="ARBA00022840"/>
    </source>
</evidence>
<dbReference type="InterPro" id="IPR036890">
    <property type="entry name" value="HATPase_C_sf"/>
</dbReference>
<dbReference type="SUPFAM" id="SSF55874">
    <property type="entry name" value="ATPase domain of HSP90 chaperone/DNA topoisomerase II/histidine kinase"/>
    <property type="match status" value="1"/>
</dbReference>
<evidence type="ECO:0000256" key="9">
    <source>
        <dbReference type="ARBA" id="ARBA00022679"/>
    </source>
</evidence>
<evidence type="ECO:0000256" key="10">
    <source>
        <dbReference type="ARBA" id="ARBA00022737"/>
    </source>
</evidence>
<dbReference type="EC" id="2.7.13.3" evidence="2"/>
<keyword evidence="5" id="KW-0597">Phosphoprotein</keyword>
<dbReference type="PROSITE" id="PS50113">
    <property type="entry name" value="PAC"/>
    <property type="match status" value="1"/>
</dbReference>
<evidence type="ECO:0000256" key="14">
    <source>
        <dbReference type="ARBA" id="ARBA00022991"/>
    </source>
</evidence>
<sequence>MPDTHLYQAGLPVTEATFKILTDVMPQMVWSTRPDGFHDYYNERWYEFTGVPRGSTDGEGWAGLFHEEDQPEAWRRWRHSLATGEVYEVEYRLRHNSGQYRWTIGRAQPVRDAEGRIVRWIGTCTDIHEAKLAAEANELLSHELSHRIKNIFSVVGSLIALSAREFPEAKDFAAQFRERVSALARAHEFVRPHSEASQPVIGRTTIKGLLDNLFSPYPAVSEGRLTVTGEDATVDDRGATPIALLFHELATNAVKYGALSAETGRVDIAIRHDGDEIILRWTETGGPEIEGEPGRTGFGTRLAEMSVGRQLGGRLTRDWKREGLVVEVAVAAARLARDLDSQA</sequence>
<evidence type="ECO:0000256" key="6">
    <source>
        <dbReference type="ARBA" id="ARBA00022606"/>
    </source>
</evidence>
<dbReference type="InterPro" id="IPR011102">
    <property type="entry name" value="Sig_transdc_His_kinase_HWE"/>
</dbReference>
<comment type="catalytic activity">
    <reaction evidence="1">
        <text>ATP + protein L-histidine = ADP + protein N-phospho-L-histidine.</text>
        <dbReference type="EC" id="2.7.13.3"/>
    </reaction>
</comment>
<keyword evidence="4" id="KW-0600">Photoreceptor protein</keyword>
<keyword evidence="12" id="KW-0418">Kinase</keyword>
<dbReference type="InterPro" id="IPR013655">
    <property type="entry name" value="PAS_fold_3"/>
</dbReference>
<protein>
    <recommendedName>
        <fullName evidence="3">Blue-light-activated histidine kinase</fullName>
        <ecNumber evidence="2">2.7.13.3</ecNumber>
    </recommendedName>
</protein>
<evidence type="ECO:0000256" key="1">
    <source>
        <dbReference type="ARBA" id="ARBA00000085"/>
    </source>
</evidence>
<dbReference type="SMART" id="SM00086">
    <property type="entry name" value="PAC"/>
    <property type="match status" value="1"/>
</dbReference>
<evidence type="ECO:0000259" key="17">
    <source>
        <dbReference type="PROSITE" id="PS50113"/>
    </source>
</evidence>
<reference evidence="19" key="1">
    <citation type="journal article" date="2019" name="Int. J. Syst. Evol. Microbiol.">
        <title>The Global Catalogue of Microorganisms (GCM) 10K type strain sequencing project: providing services to taxonomists for standard genome sequencing and annotation.</title>
        <authorList>
            <consortium name="The Broad Institute Genomics Platform"/>
            <consortium name="The Broad Institute Genome Sequencing Center for Infectious Disease"/>
            <person name="Wu L."/>
            <person name="Ma J."/>
        </authorList>
    </citation>
    <scope>NUCLEOTIDE SEQUENCE [LARGE SCALE GENOMIC DNA]</scope>
    <source>
        <strain evidence="19">CCUG 43117</strain>
    </source>
</reference>
<evidence type="ECO:0000256" key="4">
    <source>
        <dbReference type="ARBA" id="ARBA00022543"/>
    </source>
</evidence>
<dbReference type="CDD" id="cd00130">
    <property type="entry name" value="PAS"/>
    <property type="match status" value="1"/>
</dbReference>
<keyword evidence="15" id="KW-0843">Virulence</keyword>
<dbReference type="InterPro" id="IPR035965">
    <property type="entry name" value="PAS-like_dom_sf"/>
</dbReference>
<keyword evidence="16" id="KW-0675">Receptor</keyword>
<gene>
    <name evidence="18" type="ORF">ACFPN9_03165</name>
</gene>
<dbReference type="Proteomes" id="UP001596060">
    <property type="component" value="Unassembled WGS sequence"/>
</dbReference>
<dbReference type="PANTHER" id="PTHR41523:SF8">
    <property type="entry name" value="ETHYLENE RESPONSE SENSOR PROTEIN"/>
    <property type="match status" value="1"/>
</dbReference>
<keyword evidence="7" id="KW-0285">Flavoprotein</keyword>
<evidence type="ECO:0000256" key="12">
    <source>
        <dbReference type="ARBA" id="ARBA00022777"/>
    </source>
</evidence>
<keyword evidence="11" id="KW-0547">Nucleotide-binding</keyword>
<dbReference type="InterPro" id="IPR000014">
    <property type="entry name" value="PAS"/>
</dbReference>
<dbReference type="Gene3D" id="3.30.565.10">
    <property type="entry name" value="Histidine kinase-like ATPase, C-terminal domain"/>
    <property type="match status" value="1"/>
</dbReference>
<keyword evidence="13" id="KW-0067">ATP-binding</keyword>
<evidence type="ECO:0000256" key="3">
    <source>
        <dbReference type="ARBA" id="ARBA00021740"/>
    </source>
</evidence>
<evidence type="ECO:0000256" key="5">
    <source>
        <dbReference type="ARBA" id="ARBA00022553"/>
    </source>
</evidence>
<dbReference type="Pfam" id="PF08447">
    <property type="entry name" value="PAS_3"/>
    <property type="match status" value="1"/>
</dbReference>
<accession>A0ABW0P019</accession>
<keyword evidence="19" id="KW-1185">Reference proteome</keyword>
<evidence type="ECO:0000256" key="2">
    <source>
        <dbReference type="ARBA" id="ARBA00012438"/>
    </source>
</evidence>
<evidence type="ECO:0000313" key="18">
    <source>
        <dbReference type="EMBL" id="MFC5504249.1"/>
    </source>
</evidence>
<comment type="caution">
    <text evidence="18">The sequence shown here is derived from an EMBL/GenBank/DDBJ whole genome shotgun (WGS) entry which is preliminary data.</text>
</comment>
<keyword evidence="9" id="KW-0808">Transferase</keyword>
<dbReference type="PANTHER" id="PTHR41523">
    <property type="entry name" value="TWO-COMPONENT SYSTEM SENSOR PROTEIN"/>
    <property type="match status" value="1"/>
</dbReference>
<keyword evidence="8" id="KW-0288">FMN</keyword>
<dbReference type="SUPFAM" id="SSF55785">
    <property type="entry name" value="PYP-like sensor domain (PAS domain)"/>
    <property type="match status" value="1"/>
</dbReference>
<evidence type="ECO:0000256" key="8">
    <source>
        <dbReference type="ARBA" id="ARBA00022643"/>
    </source>
</evidence>
<evidence type="ECO:0000256" key="16">
    <source>
        <dbReference type="ARBA" id="ARBA00023170"/>
    </source>
</evidence>
<proteinExistence type="predicted"/>
<dbReference type="Gene3D" id="3.30.450.20">
    <property type="entry name" value="PAS domain"/>
    <property type="match status" value="1"/>
</dbReference>
<keyword evidence="6" id="KW-0716">Sensory transduction</keyword>
<dbReference type="InterPro" id="IPR000700">
    <property type="entry name" value="PAS-assoc_C"/>
</dbReference>
<evidence type="ECO:0000256" key="11">
    <source>
        <dbReference type="ARBA" id="ARBA00022741"/>
    </source>
</evidence>
<dbReference type="Pfam" id="PF07536">
    <property type="entry name" value="HWE_HK"/>
    <property type="match status" value="1"/>
</dbReference>
<evidence type="ECO:0000256" key="15">
    <source>
        <dbReference type="ARBA" id="ARBA00023026"/>
    </source>
</evidence>
<name>A0ABW0P019_9HYPH</name>
<dbReference type="NCBIfam" id="TIGR00229">
    <property type="entry name" value="sensory_box"/>
    <property type="match status" value="1"/>
</dbReference>
<evidence type="ECO:0000313" key="19">
    <source>
        <dbReference type="Proteomes" id="UP001596060"/>
    </source>
</evidence>
<dbReference type="InterPro" id="IPR001610">
    <property type="entry name" value="PAC"/>
</dbReference>